<protein>
    <submittedName>
        <fullName evidence="1">Uncharacterized protein</fullName>
    </submittedName>
</protein>
<dbReference type="EMBL" id="UINC01042285">
    <property type="protein sequence ID" value="SVB44702.1"/>
    <property type="molecule type" value="Genomic_DNA"/>
</dbReference>
<name>A0A382E2U3_9ZZZZ</name>
<proteinExistence type="predicted"/>
<sequence length="39" mass="4410">MFFLRLEFSIKSKSKAEFPDTGSAIASKLKDIIVFLSFP</sequence>
<organism evidence="1">
    <name type="scientific">marine metagenome</name>
    <dbReference type="NCBI Taxonomy" id="408172"/>
    <lineage>
        <taxon>unclassified sequences</taxon>
        <taxon>metagenomes</taxon>
        <taxon>ecological metagenomes</taxon>
    </lineage>
</organism>
<gene>
    <name evidence="1" type="ORF">METZ01_LOCUS197556</name>
</gene>
<feature type="non-terminal residue" evidence="1">
    <location>
        <position position="39"/>
    </location>
</feature>
<evidence type="ECO:0000313" key="1">
    <source>
        <dbReference type="EMBL" id="SVB44702.1"/>
    </source>
</evidence>
<dbReference type="AlphaFoldDB" id="A0A382E2U3"/>
<accession>A0A382E2U3</accession>
<reference evidence="1" key="1">
    <citation type="submission" date="2018-05" db="EMBL/GenBank/DDBJ databases">
        <authorList>
            <person name="Lanie J.A."/>
            <person name="Ng W.-L."/>
            <person name="Kazmierczak K.M."/>
            <person name="Andrzejewski T.M."/>
            <person name="Davidsen T.M."/>
            <person name="Wayne K.J."/>
            <person name="Tettelin H."/>
            <person name="Glass J.I."/>
            <person name="Rusch D."/>
            <person name="Podicherti R."/>
            <person name="Tsui H.-C.T."/>
            <person name="Winkler M.E."/>
        </authorList>
    </citation>
    <scope>NUCLEOTIDE SEQUENCE</scope>
</reference>